<accession>A0A932HX94</accession>
<dbReference type="EMBL" id="JACPUR010000017">
    <property type="protein sequence ID" value="MBI3127395.1"/>
    <property type="molecule type" value="Genomic_DNA"/>
</dbReference>
<sequence>MSDLLPLFAAGPLLAGVVLFFVRRNARLQESLSLAALAANLALALWLLRETAGGDIFVHRMGFWPFPYGILLVADRLTATMLCLSAAVVGASGAFACQYLSEEQRREVFHPLLHFLLMGMQGAFATGDIFNLFVFFEVMLISTYALLGFYYGLDQLEMALKYTCLNLIASAFFLLGVAMLYAQVGTVNMADLSVKVREVGPTPLMVLTALTFVFVFSVKAAIFPMQLWLPSAHSISPTPVSAILAGVLVKVGVYAILRCSTLIFPEPFQRIQAILIGLAVATILYGALGTLPQRNLKRILAYSTINQLGYIVFAIALLTPAGWAAAVFYAVGHAFLKSSLLLGAGLSQKLTGTVDLDDMGGLMERAPFSTLLLLTGLLSLAGIPPLAGFFSKLFVIQAGFAQGAYLSTGIALAAGIFSLYYNFSTYQRLAWGAPKGETGSAPAAMYAAVAFLASFAVIFGLGVPWLYGWSQLVASQLASPAPYIAAMRLAG</sequence>
<dbReference type="AlphaFoldDB" id="A0A932HX94"/>
<evidence type="ECO:0000256" key="2">
    <source>
        <dbReference type="ARBA" id="ARBA00005346"/>
    </source>
</evidence>
<feature type="transmembrane region" description="Helical" evidence="8">
    <location>
        <begin position="241"/>
        <end position="264"/>
    </location>
</feature>
<evidence type="ECO:0000256" key="4">
    <source>
        <dbReference type="ARBA" id="ARBA00022692"/>
    </source>
</evidence>
<comment type="caution">
    <text evidence="10">The sequence shown here is derived from an EMBL/GenBank/DDBJ whole genome shotgun (WGS) entry which is preliminary data.</text>
</comment>
<dbReference type="InterPro" id="IPR003918">
    <property type="entry name" value="NADH_UbQ_OxRdtase"/>
</dbReference>
<protein>
    <recommendedName>
        <fullName evidence="9">NADH:quinone oxidoreductase/Mrp antiporter transmembrane domain-containing protein</fullName>
    </recommendedName>
</protein>
<evidence type="ECO:0000256" key="7">
    <source>
        <dbReference type="RuleBase" id="RU000320"/>
    </source>
</evidence>
<feature type="transmembrane region" description="Helical" evidence="8">
    <location>
        <begin position="108"/>
        <end position="126"/>
    </location>
</feature>
<proteinExistence type="inferred from homology"/>
<feature type="transmembrane region" description="Helical" evidence="8">
    <location>
        <begin position="204"/>
        <end position="229"/>
    </location>
</feature>
<keyword evidence="4 7" id="KW-0812">Transmembrane</keyword>
<evidence type="ECO:0000259" key="9">
    <source>
        <dbReference type="Pfam" id="PF00361"/>
    </source>
</evidence>
<evidence type="ECO:0000313" key="11">
    <source>
        <dbReference type="Proteomes" id="UP000782312"/>
    </source>
</evidence>
<dbReference type="PRINTS" id="PR01437">
    <property type="entry name" value="NUOXDRDTASE4"/>
</dbReference>
<feature type="transmembrane region" description="Helical" evidence="8">
    <location>
        <begin position="6"/>
        <end position="22"/>
    </location>
</feature>
<feature type="transmembrane region" description="Helical" evidence="8">
    <location>
        <begin position="132"/>
        <end position="153"/>
    </location>
</feature>
<feature type="transmembrane region" description="Helical" evidence="8">
    <location>
        <begin position="165"/>
        <end position="184"/>
    </location>
</feature>
<organism evidence="10 11">
    <name type="scientific">Tectimicrobiota bacterium</name>
    <dbReference type="NCBI Taxonomy" id="2528274"/>
    <lineage>
        <taxon>Bacteria</taxon>
        <taxon>Pseudomonadati</taxon>
        <taxon>Nitrospinota/Tectimicrobiota group</taxon>
        <taxon>Candidatus Tectimicrobiota</taxon>
    </lineage>
</organism>
<feature type="transmembrane region" description="Helical" evidence="8">
    <location>
        <begin position="308"/>
        <end position="331"/>
    </location>
</feature>
<dbReference type="InterPro" id="IPR001750">
    <property type="entry name" value="ND/Mrp_TM"/>
</dbReference>
<feature type="transmembrane region" description="Helical" evidence="8">
    <location>
        <begin position="31"/>
        <end position="48"/>
    </location>
</feature>
<feature type="transmembrane region" description="Helical" evidence="8">
    <location>
        <begin position="368"/>
        <end position="391"/>
    </location>
</feature>
<feature type="transmembrane region" description="Helical" evidence="8">
    <location>
        <begin position="443"/>
        <end position="467"/>
    </location>
</feature>
<comment type="subcellular location">
    <subcellularLocation>
        <location evidence="1">Cell membrane</location>
        <topology evidence="1">Multi-pass membrane protein</topology>
    </subcellularLocation>
    <subcellularLocation>
        <location evidence="7">Membrane</location>
        <topology evidence="7">Multi-pass membrane protein</topology>
    </subcellularLocation>
</comment>
<dbReference type="PANTHER" id="PTHR42703">
    <property type="entry name" value="NADH DEHYDROGENASE"/>
    <property type="match status" value="1"/>
</dbReference>
<keyword evidence="3" id="KW-1003">Cell membrane</keyword>
<dbReference type="PANTHER" id="PTHR42703:SF1">
    <property type="entry name" value="NA(+)_H(+) ANTIPORTER SUBUNIT D1"/>
    <property type="match status" value="1"/>
</dbReference>
<evidence type="ECO:0000256" key="8">
    <source>
        <dbReference type="SAM" id="Phobius"/>
    </source>
</evidence>
<evidence type="ECO:0000256" key="3">
    <source>
        <dbReference type="ARBA" id="ARBA00022475"/>
    </source>
</evidence>
<dbReference type="InterPro" id="IPR050586">
    <property type="entry name" value="CPA3_Na-H_Antiporter_D"/>
</dbReference>
<feature type="transmembrane region" description="Helical" evidence="8">
    <location>
        <begin position="403"/>
        <end position="423"/>
    </location>
</feature>
<name>A0A932HX94_UNCTE</name>
<feature type="domain" description="NADH:quinone oxidoreductase/Mrp antiporter transmembrane" evidence="9">
    <location>
        <begin position="128"/>
        <end position="414"/>
    </location>
</feature>
<feature type="transmembrane region" description="Helical" evidence="8">
    <location>
        <begin position="270"/>
        <end position="288"/>
    </location>
</feature>
<feature type="transmembrane region" description="Helical" evidence="8">
    <location>
        <begin position="68"/>
        <end position="96"/>
    </location>
</feature>
<evidence type="ECO:0000313" key="10">
    <source>
        <dbReference type="EMBL" id="MBI3127395.1"/>
    </source>
</evidence>
<evidence type="ECO:0000256" key="1">
    <source>
        <dbReference type="ARBA" id="ARBA00004651"/>
    </source>
</evidence>
<reference evidence="10" key="1">
    <citation type="submission" date="2020-07" db="EMBL/GenBank/DDBJ databases">
        <title>Huge and variable diversity of episymbiotic CPR bacteria and DPANN archaea in groundwater ecosystems.</title>
        <authorList>
            <person name="He C.Y."/>
            <person name="Keren R."/>
            <person name="Whittaker M."/>
            <person name="Farag I.F."/>
            <person name="Doudna J."/>
            <person name="Cate J.H.D."/>
            <person name="Banfield J.F."/>
        </authorList>
    </citation>
    <scope>NUCLEOTIDE SEQUENCE</scope>
    <source>
        <strain evidence="10">NC_groundwater_763_Ag_S-0.2um_68_21</strain>
    </source>
</reference>
<dbReference type="GO" id="GO:0008137">
    <property type="term" value="F:NADH dehydrogenase (ubiquinone) activity"/>
    <property type="evidence" value="ECO:0007669"/>
    <property type="project" value="InterPro"/>
</dbReference>
<evidence type="ECO:0000256" key="6">
    <source>
        <dbReference type="ARBA" id="ARBA00023136"/>
    </source>
</evidence>
<keyword evidence="5 8" id="KW-1133">Transmembrane helix</keyword>
<comment type="similarity">
    <text evidence="2">Belongs to the CPA3 antiporters (TC 2.A.63) subunit D family.</text>
</comment>
<dbReference type="Pfam" id="PF00361">
    <property type="entry name" value="Proton_antipo_M"/>
    <property type="match status" value="1"/>
</dbReference>
<gene>
    <name evidence="10" type="ORF">HYZ11_07305</name>
</gene>
<keyword evidence="6 8" id="KW-0472">Membrane</keyword>
<dbReference type="Proteomes" id="UP000782312">
    <property type="component" value="Unassembled WGS sequence"/>
</dbReference>
<dbReference type="GO" id="GO:0042773">
    <property type="term" value="P:ATP synthesis coupled electron transport"/>
    <property type="evidence" value="ECO:0007669"/>
    <property type="project" value="InterPro"/>
</dbReference>
<evidence type="ECO:0000256" key="5">
    <source>
        <dbReference type="ARBA" id="ARBA00022989"/>
    </source>
</evidence>
<dbReference type="GO" id="GO:0005886">
    <property type="term" value="C:plasma membrane"/>
    <property type="evidence" value="ECO:0007669"/>
    <property type="project" value="UniProtKB-SubCell"/>
</dbReference>